<protein>
    <submittedName>
        <fullName evidence="4">TPR repeat domain-containing protein</fullName>
    </submittedName>
</protein>
<dbReference type="AlphaFoldDB" id="D2VZM8"/>
<dbReference type="PANTHER" id="PTHR44858">
    <property type="entry name" value="TETRATRICOPEPTIDE REPEAT PROTEIN 6"/>
    <property type="match status" value="1"/>
</dbReference>
<reference evidence="4 5" key="1">
    <citation type="journal article" date="2010" name="Cell">
        <title>The genome of Naegleria gruberi illuminates early eukaryotic versatility.</title>
        <authorList>
            <person name="Fritz-Laylin L.K."/>
            <person name="Prochnik S.E."/>
            <person name="Ginger M.L."/>
            <person name="Dacks J.B."/>
            <person name="Carpenter M.L."/>
            <person name="Field M.C."/>
            <person name="Kuo A."/>
            <person name="Paredez A."/>
            <person name="Chapman J."/>
            <person name="Pham J."/>
            <person name="Shu S."/>
            <person name="Neupane R."/>
            <person name="Cipriano M."/>
            <person name="Mancuso J."/>
            <person name="Tu H."/>
            <person name="Salamov A."/>
            <person name="Lindquist E."/>
            <person name="Shapiro H."/>
            <person name="Lucas S."/>
            <person name="Grigoriev I.V."/>
            <person name="Cande W.Z."/>
            <person name="Fulton C."/>
            <person name="Rokhsar D.S."/>
            <person name="Dawson S.C."/>
        </authorList>
    </citation>
    <scope>NUCLEOTIDE SEQUENCE [LARGE SCALE GENOMIC DNA]</scope>
    <source>
        <strain evidence="4 5">NEG-M</strain>
    </source>
</reference>
<dbReference type="GeneID" id="8857606"/>
<dbReference type="PANTHER" id="PTHR44858:SF1">
    <property type="entry name" value="UDP-N-ACETYLGLUCOSAMINE--PEPTIDE N-ACETYLGLUCOSAMINYLTRANSFERASE SPINDLY-RELATED"/>
    <property type="match status" value="1"/>
</dbReference>
<proteinExistence type="predicted"/>
<evidence type="ECO:0000256" key="1">
    <source>
        <dbReference type="ARBA" id="ARBA00022737"/>
    </source>
</evidence>
<gene>
    <name evidence="4" type="ORF">NAEGRDRAFT_81841</name>
</gene>
<keyword evidence="1" id="KW-0677">Repeat</keyword>
<dbReference type="Proteomes" id="UP000006671">
    <property type="component" value="Unassembled WGS sequence"/>
</dbReference>
<dbReference type="PROSITE" id="PS50005">
    <property type="entry name" value="TPR"/>
    <property type="match status" value="4"/>
</dbReference>
<feature type="repeat" description="TPR" evidence="3">
    <location>
        <begin position="5"/>
        <end position="38"/>
    </location>
</feature>
<keyword evidence="2 3" id="KW-0802">TPR repeat</keyword>
<dbReference type="Pfam" id="PF00515">
    <property type="entry name" value="TPR_1"/>
    <property type="match status" value="1"/>
</dbReference>
<sequence>MVIGVKAHLSRGLAYSNLSKHQEAIQDFEQVDSLTEKYISQLEDLSDKLPVLLTQVKSWYLKGVSERSLKNHENSLKSLDKAIKLGKEYNKLVTESNQKHPIHNYYMTRGLIFNDQKNYEKSTKNFRKFIKLCPEEGNNNMELFIANHNLGIGLEKLDKEDEAFEAYSEAISHFGKVSDKEKQWKAHSGSLDTYYYRGLLSEKKESSMKCIADYDFVLRYNPNHLHAHQHRAAVLYHLKEYEQAIESFTKVIEHDPKDFTALFNRGMCYKFVGELAKSVIDFNQTTKVNPEFFKAYSELVRVLIKLDEKDPQRLIPLYTKSIELIEAGKVNKDDIPNDQSIGAIYFERGVQLVKDEKYQEAIDDFTSAIKKDGKFVDAYFNRANVYRRFLKKPEKALSDAEKVCELDETDVDGMMEVAMCLYDLDKVEDAKKQFERVLKTKPDHEPARRYLDYLNDDTEE</sequence>
<organism evidence="5">
    <name type="scientific">Naegleria gruberi</name>
    <name type="common">Amoeba</name>
    <dbReference type="NCBI Taxonomy" id="5762"/>
    <lineage>
        <taxon>Eukaryota</taxon>
        <taxon>Discoba</taxon>
        <taxon>Heterolobosea</taxon>
        <taxon>Tetramitia</taxon>
        <taxon>Eutetramitia</taxon>
        <taxon>Vahlkampfiidae</taxon>
        <taxon>Naegleria</taxon>
    </lineage>
</organism>
<dbReference type="SMART" id="SM00028">
    <property type="entry name" value="TPR"/>
    <property type="match status" value="10"/>
</dbReference>
<dbReference type="InParanoid" id="D2VZM8"/>
<dbReference type="Pfam" id="PF13181">
    <property type="entry name" value="TPR_8"/>
    <property type="match status" value="3"/>
</dbReference>
<dbReference type="RefSeq" id="XP_002670468.1">
    <property type="nucleotide sequence ID" value="XM_002670422.1"/>
</dbReference>
<evidence type="ECO:0000313" key="5">
    <source>
        <dbReference type="Proteomes" id="UP000006671"/>
    </source>
</evidence>
<dbReference type="GO" id="GO:0046813">
    <property type="term" value="P:receptor-mediated virion attachment to host cell"/>
    <property type="evidence" value="ECO:0007669"/>
    <property type="project" value="TreeGrafter"/>
</dbReference>
<dbReference type="VEuPathDB" id="AmoebaDB:NAEGRDRAFT_81841"/>
<dbReference type="Gene3D" id="1.25.40.10">
    <property type="entry name" value="Tetratricopeptide repeat domain"/>
    <property type="match status" value="3"/>
</dbReference>
<dbReference type="EMBL" id="GG738915">
    <property type="protein sequence ID" value="EFC37724.1"/>
    <property type="molecule type" value="Genomic_DNA"/>
</dbReference>
<evidence type="ECO:0000313" key="4">
    <source>
        <dbReference type="EMBL" id="EFC37724.1"/>
    </source>
</evidence>
<evidence type="ECO:0000256" key="3">
    <source>
        <dbReference type="PROSITE-ProRule" id="PRU00339"/>
    </source>
</evidence>
<dbReference type="OMA" id="NDAWFSK"/>
<feature type="repeat" description="TPR" evidence="3">
    <location>
        <begin position="225"/>
        <end position="258"/>
    </location>
</feature>
<dbReference type="Pfam" id="PF13432">
    <property type="entry name" value="TPR_16"/>
    <property type="match status" value="1"/>
</dbReference>
<evidence type="ECO:0000256" key="2">
    <source>
        <dbReference type="ARBA" id="ARBA00022803"/>
    </source>
</evidence>
<dbReference type="SUPFAM" id="SSF48452">
    <property type="entry name" value="TPR-like"/>
    <property type="match status" value="2"/>
</dbReference>
<feature type="repeat" description="TPR" evidence="3">
    <location>
        <begin position="103"/>
        <end position="136"/>
    </location>
</feature>
<dbReference type="STRING" id="5762.D2VZM8"/>
<dbReference type="eggNOG" id="KOG0548">
    <property type="taxonomic scope" value="Eukaryota"/>
</dbReference>
<dbReference type="KEGG" id="ngr:NAEGRDRAFT_81841"/>
<dbReference type="InterPro" id="IPR011990">
    <property type="entry name" value="TPR-like_helical_dom_sf"/>
</dbReference>
<feature type="repeat" description="TPR" evidence="3">
    <location>
        <begin position="411"/>
        <end position="444"/>
    </location>
</feature>
<dbReference type="InterPro" id="IPR019734">
    <property type="entry name" value="TPR_rpt"/>
</dbReference>
<accession>D2VZM8</accession>
<keyword evidence="5" id="KW-1185">Reference proteome</keyword>
<dbReference type="OrthoDB" id="2423701at2759"/>
<dbReference type="InterPro" id="IPR050498">
    <property type="entry name" value="Ycf3"/>
</dbReference>
<name>D2VZM8_NAEGR</name>